<keyword evidence="2" id="KW-1185">Reference proteome</keyword>
<dbReference type="AlphaFoldDB" id="A0A9E7ENX5"/>
<sequence>MPSCCSPCFTNPAQWSSSAEITAISCSVENYSSPLISATLQLSLCHRPLLQSSTMAVLQEAVEAYLVSLFKDYQRRLPLLLLFCQA</sequence>
<dbReference type="EMBL" id="CP097503">
    <property type="protein sequence ID" value="URD80121.1"/>
    <property type="molecule type" value="Genomic_DNA"/>
</dbReference>
<protein>
    <submittedName>
        <fullName evidence="1">Uncharacterized protein</fullName>
    </submittedName>
</protein>
<proteinExistence type="predicted"/>
<evidence type="ECO:0000313" key="2">
    <source>
        <dbReference type="Proteomes" id="UP001055439"/>
    </source>
</evidence>
<evidence type="ECO:0000313" key="1">
    <source>
        <dbReference type="EMBL" id="URD80121.1"/>
    </source>
</evidence>
<organism evidence="1 2">
    <name type="scientific">Musa troglodytarum</name>
    <name type="common">fe'i banana</name>
    <dbReference type="NCBI Taxonomy" id="320322"/>
    <lineage>
        <taxon>Eukaryota</taxon>
        <taxon>Viridiplantae</taxon>
        <taxon>Streptophyta</taxon>
        <taxon>Embryophyta</taxon>
        <taxon>Tracheophyta</taxon>
        <taxon>Spermatophyta</taxon>
        <taxon>Magnoliopsida</taxon>
        <taxon>Liliopsida</taxon>
        <taxon>Zingiberales</taxon>
        <taxon>Musaceae</taxon>
        <taxon>Musa</taxon>
    </lineage>
</organism>
<reference evidence="1" key="1">
    <citation type="submission" date="2022-05" db="EMBL/GenBank/DDBJ databases">
        <title>The Musa troglodytarum L. genome provides insights into the mechanism of non-climacteric behaviour and enrichment of carotenoids.</title>
        <authorList>
            <person name="Wang J."/>
        </authorList>
    </citation>
    <scope>NUCLEOTIDE SEQUENCE</scope>
    <source>
        <tissue evidence="1">Leaf</tissue>
    </source>
</reference>
<gene>
    <name evidence="1" type="ORF">MUK42_32605</name>
</gene>
<accession>A0A9E7ENX5</accession>
<name>A0A9E7ENX5_9LILI</name>
<dbReference type="Proteomes" id="UP001055439">
    <property type="component" value="Chromosome 10"/>
</dbReference>